<dbReference type="InterPro" id="IPR029274">
    <property type="entry name" value="DUF4615"/>
</dbReference>
<evidence type="ECO:0000256" key="2">
    <source>
        <dbReference type="SAM" id="MobiDB-lite"/>
    </source>
</evidence>
<dbReference type="PANTHER" id="PTHR13602:SF2">
    <property type="entry name" value="UPF0488 PROTEIN C8ORF33"/>
    <property type="match status" value="1"/>
</dbReference>
<gene>
    <name evidence="3" type="primary">AVEN_163514_1</name>
    <name evidence="3" type="ORF">NPIL_106731</name>
</gene>
<comment type="caution">
    <text evidence="3">The sequence shown here is derived from an EMBL/GenBank/DDBJ whole genome shotgun (WGS) entry which is preliminary data.</text>
</comment>
<evidence type="ECO:0000313" key="4">
    <source>
        <dbReference type="Proteomes" id="UP000887013"/>
    </source>
</evidence>
<evidence type="ECO:0000256" key="1">
    <source>
        <dbReference type="ARBA" id="ARBA00005707"/>
    </source>
</evidence>
<sequence length="139" mass="16291">METVVKEFQMPCNDSSFDEQLYWCLKHLEEKLQAERVSPREAQSILKSIKLLRSKRTTFVQKRQVMRLACGDYRKKMEEEAEITKQQIKASEIEHVVEVKYGRAVRKAKSSMTGNKEELPLPEFQFNFAEPEDGNDAFK</sequence>
<dbReference type="Proteomes" id="UP000887013">
    <property type="component" value="Unassembled WGS sequence"/>
</dbReference>
<dbReference type="AlphaFoldDB" id="A0A8X6PDV5"/>
<dbReference type="OrthoDB" id="20277at2759"/>
<dbReference type="PANTHER" id="PTHR13602">
    <property type="entry name" value="UPF0488 PROTEIN C8ORF33"/>
    <property type="match status" value="1"/>
</dbReference>
<evidence type="ECO:0000313" key="3">
    <source>
        <dbReference type="EMBL" id="GFT65743.1"/>
    </source>
</evidence>
<organism evidence="3 4">
    <name type="scientific">Nephila pilipes</name>
    <name type="common">Giant wood spider</name>
    <name type="synonym">Nephila maculata</name>
    <dbReference type="NCBI Taxonomy" id="299642"/>
    <lineage>
        <taxon>Eukaryota</taxon>
        <taxon>Metazoa</taxon>
        <taxon>Ecdysozoa</taxon>
        <taxon>Arthropoda</taxon>
        <taxon>Chelicerata</taxon>
        <taxon>Arachnida</taxon>
        <taxon>Araneae</taxon>
        <taxon>Araneomorphae</taxon>
        <taxon>Entelegynae</taxon>
        <taxon>Araneoidea</taxon>
        <taxon>Nephilidae</taxon>
        <taxon>Nephila</taxon>
    </lineage>
</organism>
<feature type="region of interest" description="Disordered" evidence="2">
    <location>
        <begin position="111"/>
        <end position="139"/>
    </location>
</feature>
<protein>
    <submittedName>
        <fullName evidence="3">Uncharacterized protein</fullName>
    </submittedName>
</protein>
<feature type="compositionally biased region" description="Acidic residues" evidence="2">
    <location>
        <begin position="130"/>
        <end position="139"/>
    </location>
</feature>
<reference evidence="3" key="1">
    <citation type="submission" date="2020-08" db="EMBL/GenBank/DDBJ databases">
        <title>Multicomponent nature underlies the extraordinary mechanical properties of spider dragline silk.</title>
        <authorList>
            <person name="Kono N."/>
            <person name="Nakamura H."/>
            <person name="Mori M."/>
            <person name="Yoshida Y."/>
            <person name="Ohtoshi R."/>
            <person name="Malay A.D."/>
            <person name="Moran D.A.P."/>
            <person name="Tomita M."/>
            <person name="Numata K."/>
            <person name="Arakawa K."/>
        </authorList>
    </citation>
    <scope>NUCLEOTIDE SEQUENCE</scope>
</reference>
<accession>A0A8X6PDV5</accession>
<comment type="similarity">
    <text evidence="1">Belongs to the UPF0488 family.</text>
</comment>
<keyword evidence="4" id="KW-1185">Reference proteome</keyword>
<dbReference type="EMBL" id="BMAW01019932">
    <property type="protein sequence ID" value="GFT65743.1"/>
    <property type="molecule type" value="Genomic_DNA"/>
</dbReference>
<proteinExistence type="inferred from homology"/>
<dbReference type="Pfam" id="PF15393">
    <property type="entry name" value="DUF4615"/>
    <property type="match status" value="1"/>
</dbReference>
<name>A0A8X6PDV5_NEPPI</name>